<protein>
    <recommendedName>
        <fullName evidence="1">RNase H type-1 domain-containing protein</fullName>
    </recommendedName>
</protein>
<dbReference type="SUPFAM" id="SSF53098">
    <property type="entry name" value="Ribonuclease H-like"/>
    <property type="match status" value="1"/>
</dbReference>
<gene>
    <name evidence="2" type="ORF">QN277_000220</name>
</gene>
<reference evidence="2" key="1">
    <citation type="submission" date="2023-10" db="EMBL/GenBank/DDBJ databases">
        <title>Chromosome-level genome of the transformable northern wattle, Acacia crassicarpa.</title>
        <authorList>
            <person name="Massaro I."/>
            <person name="Sinha N.R."/>
            <person name="Poethig S."/>
            <person name="Leichty A.R."/>
        </authorList>
    </citation>
    <scope>NUCLEOTIDE SEQUENCE</scope>
    <source>
        <strain evidence="2">Acra3RX</strain>
        <tissue evidence="2">Leaf</tissue>
    </source>
</reference>
<dbReference type="InterPro" id="IPR036397">
    <property type="entry name" value="RNaseH_sf"/>
</dbReference>
<sequence length="237" mass="26595">MRDWMSSNLKNDFGDSKDDSWNLRWGVILWLLWSWRNSYVFTENFWKPPDPLATFLFCIFADFSDNNIPQRDVVLECWTPPSATWVKANVDGAVKGDSAMVCCSGVIRDASGKWLGGFSHSLGCCGVYEAEEWAVLMGLKCAWDEGFKKVILASDCKTLIDDLLQGSATSLGSTVHLQIRHLLDLDWIVQLQYTPRNQNVLADHLAKDVSCSSILRSCPDHLRTVLATNCMGLTPLL</sequence>
<keyword evidence="3" id="KW-1185">Reference proteome</keyword>
<dbReference type="Gene3D" id="3.30.420.10">
    <property type="entry name" value="Ribonuclease H-like superfamily/Ribonuclease H"/>
    <property type="match status" value="1"/>
</dbReference>
<name>A0AAE1N740_9FABA</name>
<organism evidence="2 3">
    <name type="scientific">Acacia crassicarpa</name>
    <name type="common">northern wattle</name>
    <dbReference type="NCBI Taxonomy" id="499986"/>
    <lineage>
        <taxon>Eukaryota</taxon>
        <taxon>Viridiplantae</taxon>
        <taxon>Streptophyta</taxon>
        <taxon>Embryophyta</taxon>
        <taxon>Tracheophyta</taxon>
        <taxon>Spermatophyta</taxon>
        <taxon>Magnoliopsida</taxon>
        <taxon>eudicotyledons</taxon>
        <taxon>Gunneridae</taxon>
        <taxon>Pentapetalae</taxon>
        <taxon>rosids</taxon>
        <taxon>fabids</taxon>
        <taxon>Fabales</taxon>
        <taxon>Fabaceae</taxon>
        <taxon>Caesalpinioideae</taxon>
        <taxon>mimosoid clade</taxon>
        <taxon>Acacieae</taxon>
        <taxon>Acacia</taxon>
    </lineage>
</organism>
<dbReference type="GO" id="GO:0003676">
    <property type="term" value="F:nucleic acid binding"/>
    <property type="evidence" value="ECO:0007669"/>
    <property type="project" value="InterPro"/>
</dbReference>
<dbReference type="InterPro" id="IPR044730">
    <property type="entry name" value="RNase_H-like_dom_plant"/>
</dbReference>
<dbReference type="AlphaFoldDB" id="A0AAE1N740"/>
<comment type="caution">
    <text evidence="2">The sequence shown here is derived from an EMBL/GenBank/DDBJ whole genome shotgun (WGS) entry which is preliminary data.</text>
</comment>
<dbReference type="EMBL" id="JAWXYG010000001">
    <property type="protein sequence ID" value="KAK4283246.1"/>
    <property type="molecule type" value="Genomic_DNA"/>
</dbReference>
<dbReference type="Proteomes" id="UP001293593">
    <property type="component" value="Unassembled WGS sequence"/>
</dbReference>
<evidence type="ECO:0000313" key="2">
    <source>
        <dbReference type="EMBL" id="KAK4283246.1"/>
    </source>
</evidence>
<evidence type="ECO:0000313" key="3">
    <source>
        <dbReference type="Proteomes" id="UP001293593"/>
    </source>
</evidence>
<dbReference type="Pfam" id="PF13456">
    <property type="entry name" value="RVT_3"/>
    <property type="match status" value="1"/>
</dbReference>
<dbReference type="InterPro" id="IPR002156">
    <property type="entry name" value="RNaseH_domain"/>
</dbReference>
<proteinExistence type="predicted"/>
<dbReference type="InterPro" id="IPR012337">
    <property type="entry name" value="RNaseH-like_sf"/>
</dbReference>
<dbReference type="PANTHER" id="PTHR47723">
    <property type="entry name" value="OS05G0353850 PROTEIN"/>
    <property type="match status" value="1"/>
</dbReference>
<dbReference type="GO" id="GO:0004523">
    <property type="term" value="F:RNA-DNA hybrid ribonuclease activity"/>
    <property type="evidence" value="ECO:0007669"/>
    <property type="project" value="InterPro"/>
</dbReference>
<accession>A0AAE1N740</accession>
<dbReference type="PANTHER" id="PTHR47723:SF19">
    <property type="entry name" value="POLYNUCLEOTIDYL TRANSFERASE, RIBONUCLEASE H-LIKE SUPERFAMILY PROTEIN"/>
    <property type="match status" value="1"/>
</dbReference>
<feature type="domain" description="RNase H type-1" evidence="1">
    <location>
        <begin position="89"/>
        <end position="208"/>
    </location>
</feature>
<evidence type="ECO:0000259" key="1">
    <source>
        <dbReference type="Pfam" id="PF13456"/>
    </source>
</evidence>
<dbReference type="InterPro" id="IPR053151">
    <property type="entry name" value="RNase_H-like"/>
</dbReference>
<dbReference type="CDD" id="cd06222">
    <property type="entry name" value="RNase_H_like"/>
    <property type="match status" value="1"/>
</dbReference>